<keyword evidence="1" id="KW-0689">Ribosomal protein</keyword>
<evidence type="ECO:0000313" key="2">
    <source>
        <dbReference type="Proteomes" id="UP000315423"/>
    </source>
</evidence>
<dbReference type="Proteomes" id="UP000315423">
    <property type="component" value="Unassembled WGS sequence"/>
</dbReference>
<proteinExistence type="predicted"/>
<sequence>MAKRPAKTFRNYNSRRAFTRRKYMGGVPGSKVVHYDMGNLTAQFPVKISLIADESCQVRDAALEAGRITANRLLVKNIGVQNFYMKLRIHPFQVLRENKQATGAGADRVSQGMRQAFGKPVGISAKVKKGQKIFTISVNKEDFLVAKDALRRCGHKLSTPIRIVVDEGQKLIN</sequence>
<comment type="caution">
    <text evidence="1">The sequence shown here is derived from an EMBL/GenBank/DDBJ whole genome shotgun (WGS) entry which is preliminary data.</text>
</comment>
<gene>
    <name evidence="1" type="primary">rplJ</name>
    <name evidence="1" type="ORF">C5S46_07290</name>
</gene>
<reference evidence="1" key="1">
    <citation type="submission" date="2018-09" db="EMBL/GenBank/DDBJ databases">
        <title>A genomic encyclopedia of anaerobic methanotrophic archaea.</title>
        <authorList>
            <person name="Skennerton C.T."/>
            <person name="Chadwick G.L."/>
            <person name="Laso-Perez R."/>
            <person name="Leu A.O."/>
            <person name="Speth D.R."/>
            <person name="Yu H."/>
            <person name="Morgan-Lang C."/>
            <person name="Hatzenpichler R."/>
            <person name="Goudeau D."/>
            <person name="Malmstrom R."/>
            <person name="Woyke T."/>
            <person name="Hallam S."/>
            <person name="Tyson G.W."/>
            <person name="Wegener G."/>
            <person name="Boetius A."/>
            <person name="Orphan V.J."/>
        </authorList>
    </citation>
    <scope>NUCLEOTIDE SEQUENCE</scope>
    <source>
        <strain evidence="1">CONS3730D10UFb2</strain>
    </source>
</reference>
<accession>A0AC61S9K2</accession>
<dbReference type="EMBL" id="QYBA01000250">
    <property type="protein sequence ID" value="TKY91161.1"/>
    <property type="molecule type" value="Genomic_DNA"/>
</dbReference>
<protein>
    <submittedName>
        <fullName evidence="1">50S ribosomal protein L16</fullName>
    </submittedName>
</protein>
<organism evidence="1 2">
    <name type="scientific">Candidatus Methanomarinus sp</name>
    <dbReference type="NCBI Taxonomy" id="3386244"/>
    <lineage>
        <taxon>Archaea</taxon>
        <taxon>Methanobacteriati</taxon>
        <taxon>Methanobacteriota</taxon>
        <taxon>Stenosarchaea group</taxon>
        <taxon>Methanomicrobia</taxon>
        <taxon>Methanosarcinales</taxon>
        <taxon>ANME-2 cluster</taxon>
        <taxon>Candidatus Methanocomedenaceae</taxon>
        <taxon>Candidatus Methanomarinus</taxon>
    </lineage>
</organism>
<evidence type="ECO:0000313" key="1">
    <source>
        <dbReference type="EMBL" id="TKY91161.1"/>
    </source>
</evidence>
<name>A0AC61S9K2_9EURY</name>
<keyword evidence="1" id="KW-0687">Ribonucleoprotein</keyword>